<dbReference type="EnsemblPlants" id="TuG1812G0100001837.01.T01">
    <property type="protein sequence ID" value="TuG1812G0100001837.01.T01.cds385224"/>
    <property type="gene ID" value="TuG1812G0100001837.01"/>
</dbReference>
<reference evidence="3" key="1">
    <citation type="journal article" date="2013" name="Nature">
        <title>Draft genome of the wheat A-genome progenitor Triticum urartu.</title>
        <authorList>
            <person name="Ling H.Q."/>
            <person name="Zhao S."/>
            <person name="Liu D."/>
            <person name="Wang J."/>
            <person name="Sun H."/>
            <person name="Zhang C."/>
            <person name="Fan H."/>
            <person name="Li D."/>
            <person name="Dong L."/>
            <person name="Tao Y."/>
            <person name="Gao C."/>
            <person name="Wu H."/>
            <person name="Li Y."/>
            <person name="Cui Y."/>
            <person name="Guo X."/>
            <person name="Zheng S."/>
            <person name="Wang B."/>
            <person name="Yu K."/>
            <person name="Liang Q."/>
            <person name="Yang W."/>
            <person name="Lou X."/>
            <person name="Chen J."/>
            <person name="Feng M."/>
            <person name="Jian J."/>
            <person name="Zhang X."/>
            <person name="Luo G."/>
            <person name="Jiang Y."/>
            <person name="Liu J."/>
            <person name="Wang Z."/>
            <person name="Sha Y."/>
            <person name="Zhang B."/>
            <person name="Wu H."/>
            <person name="Tang D."/>
            <person name="Shen Q."/>
            <person name="Xue P."/>
            <person name="Zou S."/>
            <person name="Wang X."/>
            <person name="Liu X."/>
            <person name="Wang F."/>
            <person name="Yang Y."/>
            <person name="An X."/>
            <person name="Dong Z."/>
            <person name="Zhang K."/>
            <person name="Zhang X."/>
            <person name="Luo M.C."/>
            <person name="Dvorak J."/>
            <person name="Tong Y."/>
            <person name="Wang J."/>
            <person name="Yang H."/>
            <person name="Li Z."/>
            <person name="Wang D."/>
            <person name="Zhang A."/>
            <person name="Wang J."/>
        </authorList>
    </citation>
    <scope>NUCLEOTIDE SEQUENCE</scope>
    <source>
        <strain evidence="3">cv. G1812</strain>
    </source>
</reference>
<accession>A0A8R7JYZ4</accession>
<evidence type="ECO:0000313" key="2">
    <source>
        <dbReference type="EnsemblPlants" id="TuG1812G0100001837.01.T01.cds385224"/>
    </source>
</evidence>
<dbReference type="AlphaFoldDB" id="A0A8R7JYZ4"/>
<evidence type="ECO:0000256" key="1">
    <source>
        <dbReference type="SAM" id="MobiDB-lite"/>
    </source>
</evidence>
<sequence>MKKPSSSGPEMAAASHGFADAENGMSLATTKSLNSCAWSCTSAKNQRQSICTTASRVAHRRNANPVSLLAPIAAPERKNPRRRSGRWRPATEANTVPRAMECTVMYPRIAST</sequence>
<reference evidence="2" key="2">
    <citation type="submission" date="2018-03" db="EMBL/GenBank/DDBJ databases">
        <title>The Triticum urartu genome reveals the dynamic nature of wheat genome evolution.</title>
        <authorList>
            <person name="Ling H."/>
            <person name="Ma B."/>
            <person name="Shi X."/>
            <person name="Liu H."/>
            <person name="Dong L."/>
            <person name="Sun H."/>
            <person name="Cao Y."/>
            <person name="Gao Q."/>
            <person name="Zheng S."/>
            <person name="Li Y."/>
            <person name="Yu Y."/>
            <person name="Du H."/>
            <person name="Qi M."/>
            <person name="Li Y."/>
            <person name="Yu H."/>
            <person name="Cui Y."/>
            <person name="Wang N."/>
            <person name="Chen C."/>
            <person name="Wu H."/>
            <person name="Zhao Y."/>
            <person name="Zhang J."/>
            <person name="Li Y."/>
            <person name="Zhou W."/>
            <person name="Zhang B."/>
            <person name="Hu W."/>
            <person name="Eijk M."/>
            <person name="Tang J."/>
            <person name="Witsenboer H."/>
            <person name="Zhao S."/>
            <person name="Li Z."/>
            <person name="Zhang A."/>
            <person name="Wang D."/>
            <person name="Liang C."/>
        </authorList>
    </citation>
    <scope>NUCLEOTIDE SEQUENCE [LARGE SCALE GENOMIC DNA]</scope>
    <source>
        <strain evidence="2">cv. G1812</strain>
    </source>
</reference>
<organism evidence="2 3">
    <name type="scientific">Triticum urartu</name>
    <name type="common">Red wild einkorn</name>
    <name type="synonym">Crithodium urartu</name>
    <dbReference type="NCBI Taxonomy" id="4572"/>
    <lineage>
        <taxon>Eukaryota</taxon>
        <taxon>Viridiplantae</taxon>
        <taxon>Streptophyta</taxon>
        <taxon>Embryophyta</taxon>
        <taxon>Tracheophyta</taxon>
        <taxon>Spermatophyta</taxon>
        <taxon>Magnoliopsida</taxon>
        <taxon>Liliopsida</taxon>
        <taxon>Poales</taxon>
        <taxon>Poaceae</taxon>
        <taxon>BOP clade</taxon>
        <taxon>Pooideae</taxon>
        <taxon>Triticodae</taxon>
        <taxon>Triticeae</taxon>
        <taxon>Triticinae</taxon>
        <taxon>Triticum</taxon>
    </lineage>
</organism>
<name>A0A8R7JYZ4_TRIUA</name>
<reference evidence="2" key="3">
    <citation type="submission" date="2022-06" db="UniProtKB">
        <authorList>
            <consortium name="EnsemblPlants"/>
        </authorList>
    </citation>
    <scope>IDENTIFICATION</scope>
</reference>
<feature type="region of interest" description="Disordered" evidence="1">
    <location>
        <begin position="72"/>
        <end position="94"/>
    </location>
</feature>
<protein>
    <submittedName>
        <fullName evidence="2">Uncharacterized protein</fullName>
    </submittedName>
</protein>
<dbReference type="Gramene" id="TuG1812G0100001837.01.T01">
    <property type="protein sequence ID" value="TuG1812G0100001837.01.T01.cds385224"/>
    <property type="gene ID" value="TuG1812G0100001837.01"/>
</dbReference>
<evidence type="ECO:0000313" key="3">
    <source>
        <dbReference type="Proteomes" id="UP000015106"/>
    </source>
</evidence>
<dbReference type="Proteomes" id="UP000015106">
    <property type="component" value="Chromosome 1"/>
</dbReference>
<keyword evidence="3" id="KW-1185">Reference proteome</keyword>
<proteinExistence type="predicted"/>